<reference evidence="1" key="1">
    <citation type="journal article" date="2013" name="PLoS ONE">
        <title>Insights into dynamics of mobile genetic elements in hyperthermophilic environments from five new thermococcus plasmids.</title>
        <authorList>
            <person name="Krupovic M."/>
            <person name="Gonnet M."/>
            <person name="Hania W.B."/>
            <person name="Forterre P."/>
            <person name="Erauso G."/>
        </authorList>
    </citation>
    <scope>NUCLEOTIDE SEQUENCE</scope>
    <source>
        <plasmid evidence="1">pAMT7</plasmid>
    </source>
</reference>
<dbReference type="AlphaFoldDB" id="L0B9R2"/>
<gene>
    <name evidence="1" type="ORF">a7-10</name>
</gene>
<sequence>MTPKRGLVAWAGSGLGFQGTRLVDDKVNGVVHLQEVSIWRWDGRL</sequence>
<name>L0B9R2_9EURY</name>
<accession>L0B9R2</accession>
<protein>
    <submittedName>
        <fullName evidence="1">Uncharacterized protein</fullName>
    </submittedName>
</protein>
<geneLocation type="plasmid" evidence="1">
    <name>pAMT7</name>
</geneLocation>
<dbReference type="EMBL" id="JQ661332">
    <property type="protein sequence ID" value="AFZ84298.1"/>
    <property type="molecule type" value="Genomic_DNA"/>
</dbReference>
<proteinExistence type="predicted"/>
<evidence type="ECO:0000313" key="1">
    <source>
        <dbReference type="EMBL" id="AFZ84298.1"/>
    </source>
</evidence>
<keyword evidence="1" id="KW-0614">Plasmid</keyword>
<organism evidence="1">
    <name type="scientific">Thermococcus sp. AMT7</name>
    <dbReference type="NCBI Taxonomy" id="1197730"/>
    <lineage>
        <taxon>Archaea</taxon>
        <taxon>Methanobacteriati</taxon>
        <taxon>Methanobacteriota</taxon>
        <taxon>Thermococci</taxon>
        <taxon>Thermococcales</taxon>
        <taxon>Thermococcaceae</taxon>
        <taxon>Thermococcus</taxon>
    </lineage>
</organism>